<accession>X1UZ85</accession>
<dbReference type="EMBL" id="BARW01033011">
    <property type="protein sequence ID" value="GAJ05206.1"/>
    <property type="molecule type" value="Genomic_DNA"/>
</dbReference>
<reference evidence="1" key="1">
    <citation type="journal article" date="2014" name="Front. Microbiol.">
        <title>High frequency of phylogenetically diverse reductive dehalogenase-homologous genes in deep subseafloor sedimentary metagenomes.</title>
        <authorList>
            <person name="Kawai M."/>
            <person name="Futagami T."/>
            <person name="Toyoda A."/>
            <person name="Takaki Y."/>
            <person name="Nishi S."/>
            <person name="Hori S."/>
            <person name="Arai W."/>
            <person name="Tsubouchi T."/>
            <person name="Morono Y."/>
            <person name="Uchiyama I."/>
            <person name="Ito T."/>
            <person name="Fujiyama A."/>
            <person name="Inagaki F."/>
            <person name="Takami H."/>
        </authorList>
    </citation>
    <scope>NUCLEOTIDE SEQUENCE</scope>
    <source>
        <strain evidence="1">Expedition CK06-06</strain>
    </source>
</reference>
<feature type="non-terminal residue" evidence="1">
    <location>
        <position position="93"/>
    </location>
</feature>
<comment type="caution">
    <text evidence="1">The sequence shown here is derived from an EMBL/GenBank/DDBJ whole genome shotgun (WGS) entry which is preliminary data.</text>
</comment>
<protein>
    <submittedName>
        <fullName evidence="1">Uncharacterized protein</fullName>
    </submittedName>
</protein>
<proteinExistence type="predicted"/>
<dbReference type="AlphaFoldDB" id="X1UZ85"/>
<gene>
    <name evidence="1" type="ORF">S12H4_52103</name>
</gene>
<sequence length="93" mass="10303">MARYLVQVDLARLEDIKRSLAALKASAEVKPAGQILDYLVVDVPPELVPRISVLGGVIAVTPERWLSIKQLLVPIDKKIDEFQRLFLANPITG</sequence>
<name>X1UZ85_9ZZZZ</name>
<evidence type="ECO:0000313" key="1">
    <source>
        <dbReference type="EMBL" id="GAJ05206.1"/>
    </source>
</evidence>
<organism evidence="1">
    <name type="scientific">marine sediment metagenome</name>
    <dbReference type="NCBI Taxonomy" id="412755"/>
    <lineage>
        <taxon>unclassified sequences</taxon>
        <taxon>metagenomes</taxon>
        <taxon>ecological metagenomes</taxon>
    </lineage>
</organism>